<evidence type="ECO:0000313" key="3">
    <source>
        <dbReference type="EMBL" id="PZD95794.1"/>
    </source>
</evidence>
<proteinExistence type="predicted"/>
<evidence type="ECO:0000256" key="2">
    <source>
        <dbReference type="SAM" id="SignalP"/>
    </source>
</evidence>
<dbReference type="EMBL" id="QKRB01000043">
    <property type="protein sequence ID" value="PZD95794.1"/>
    <property type="molecule type" value="Genomic_DNA"/>
</dbReference>
<feature type="chain" id="PRO_5038645365" description="Copper chaperone PCu(A)C" evidence="2">
    <location>
        <begin position="35"/>
        <end position="164"/>
    </location>
</feature>
<dbReference type="Proteomes" id="UP000249522">
    <property type="component" value="Unassembled WGS sequence"/>
</dbReference>
<protein>
    <recommendedName>
        <fullName evidence="5">Copper chaperone PCu(A)C</fullName>
    </recommendedName>
</protein>
<feature type="region of interest" description="Disordered" evidence="1">
    <location>
        <begin position="40"/>
        <end position="66"/>
    </location>
</feature>
<keyword evidence="4" id="KW-1185">Reference proteome</keyword>
<gene>
    <name evidence="3" type="ORF">DNH61_10065</name>
</gene>
<accession>A0A2W1LMX7</accession>
<dbReference type="PROSITE" id="PS51257">
    <property type="entry name" value="PROKAR_LIPOPROTEIN"/>
    <property type="match status" value="1"/>
</dbReference>
<comment type="caution">
    <text evidence="3">The sequence shown here is derived from an EMBL/GenBank/DDBJ whole genome shotgun (WGS) entry which is preliminary data.</text>
</comment>
<evidence type="ECO:0000256" key="1">
    <source>
        <dbReference type="SAM" id="MobiDB-lite"/>
    </source>
</evidence>
<feature type="signal peptide" evidence="2">
    <location>
        <begin position="1"/>
        <end position="34"/>
    </location>
</feature>
<evidence type="ECO:0000313" key="4">
    <source>
        <dbReference type="Proteomes" id="UP000249522"/>
    </source>
</evidence>
<reference evidence="3 4" key="1">
    <citation type="submission" date="2018-06" db="EMBL/GenBank/DDBJ databases">
        <title>Paenibacillus imtechensis sp. nov.</title>
        <authorList>
            <person name="Pinnaka A.K."/>
            <person name="Singh H."/>
            <person name="Kaur M."/>
        </authorList>
    </citation>
    <scope>NUCLEOTIDE SEQUENCE [LARGE SCALE GENOMIC DNA]</scope>
    <source>
        <strain evidence="3 4">SMB1</strain>
    </source>
</reference>
<dbReference type="AlphaFoldDB" id="A0A2W1LMX7"/>
<dbReference type="RefSeq" id="WP_111146540.1">
    <property type="nucleotide sequence ID" value="NZ_QKRB01000043.1"/>
</dbReference>
<sequence length="164" mass="17413">MRNQRESMSSRRLGIKGILLVLAAAILLAAAATACQPDRTAGYRTAESTRPPSESQREHTPQESAARGIVVELRNQAGRPLAGLSLQYPGGLLALAPIAAGEGIEVTVMPDLEQGGELRLLYRNSADQVKSLALPGLLSRETEGPVRLSIHADDPDGLRLLTVS</sequence>
<name>A0A2W1LMX7_9BACL</name>
<organism evidence="3 4">
    <name type="scientific">Paenibacillus sambharensis</name>
    <dbReference type="NCBI Taxonomy" id="1803190"/>
    <lineage>
        <taxon>Bacteria</taxon>
        <taxon>Bacillati</taxon>
        <taxon>Bacillota</taxon>
        <taxon>Bacilli</taxon>
        <taxon>Bacillales</taxon>
        <taxon>Paenibacillaceae</taxon>
        <taxon>Paenibacillus</taxon>
    </lineage>
</organism>
<evidence type="ECO:0008006" key="5">
    <source>
        <dbReference type="Google" id="ProtNLM"/>
    </source>
</evidence>
<keyword evidence="2" id="KW-0732">Signal</keyword>